<accession>A0A2K0WBC0</accession>
<gene>
    <name evidence="1" type="ORF">FNYG_07147</name>
</gene>
<name>A0A2K0WBC0_GIBNY</name>
<comment type="caution">
    <text evidence="1">The sequence shown here is derived from an EMBL/GenBank/DDBJ whole genome shotgun (WGS) entry which is preliminary data.</text>
</comment>
<dbReference type="OrthoDB" id="5424209at2759"/>
<evidence type="ECO:0000313" key="2">
    <source>
        <dbReference type="Proteomes" id="UP000236664"/>
    </source>
</evidence>
<dbReference type="EMBL" id="MTQA01000090">
    <property type="protein sequence ID" value="PNP79531.1"/>
    <property type="molecule type" value="Genomic_DNA"/>
</dbReference>
<dbReference type="AlphaFoldDB" id="A0A2K0WBC0"/>
<protein>
    <submittedName>
        <fullName evidence="1">Uncharacterized protein</fullName>
    </submittedName>
</protein>
<sequence>MSDQTNTNESSTRLRTGLIASSMPALPDGYVSQLYPINHAIDGLWTDQQNPLHQRFVEALGGIKWFLIDRWRIVYAKPFEVMSRQDRSQLPFTICVSVRPGSTTVEQGQAAVLRCKQVLDEFGFSDVEVSISAAEGWGNLAEN</sequence>
<dbReference type="Proteomes" id="UP000236664">
    <property type="component" value="Unassembled WGS sequence"/>
</dbReference>
<proteinExistence type="predicted"/>
<organism evidence="1 2">
    <name type="scientific">Gibberella nygamai</name>
    <name type="common">Bean root rot disease fungus</name>
    <name type="synonym">Fusarium nygamai</name>
    <dbReference type="NCBI Taxonomy" id="42673"/>
    <lineage>
        <taxon>Eukaryota</taxon>
        <taxon>Fungi</taxon>
        <taxon>Dikarya</taxon>
        <taxon>Ascomycota</taxon>
        <taxon>Pezizomycotina</taxon>
        <taxon>Sordariomycetes</taxon>
        <taxon>Hypocreomycetidae</taxon>
        <taxon>Hypocreales</taxon>
        <taxon>Nectriaceae</taxon>
        <taxon>Fusarium</taxon>
        <taxon>Fusarium fujikuroi species complex</taxon>
    </lineage>
</organism>
<keyword evidence="2" id="KW-1185">Reference proteome</keyword>
<evidence type="ECO:0000313" key="1">
    <source>
        <dbReference type="EMBL" id="PNP79531.1"/>
    </source>
</evidence>
<reference evidence="1 2" key="1">
    <citation type="submission" date="2017-06" db="EMBL/GenBank/DDBJ databases">
        <title>Genome of Fusarium nygamai isolate CS10214.</title>
        <authorList>
            <person name="Gardiner D.M."/>
            <person name="Obanor F."/>
            <person name="Kazan K."/>
        </authorList>
    </citation>
    <scope>NUCLEOTIDE SEQUENCE [LARGE SCALE GENOMIC DNA]</scope>
    <source>
        <strain evidence="1 2">CS10214</strain>
    </source>
</reference>